<dbReference type="InterPro" id="IPR024524">
    <property type="entry name" value="DUF3800"/>
</dbReference>
<comment type="caution">
    <text evidence="1">The sequence shown here is derived from an EMBL/GenBank/DDBJ whole genome shotgun (WGS) entry which is preliminary data.</text>
</comment>
<name>A0A6P2CNB8_9LACO</name>
<dbReference type="AlphaFoldDB" id="A0A6P2CNB8"/>
<accession>A0A6P2CNB8</accession>
<dbReference type="EMBL" id="SDGY01000001">
    <property type="protein sequence ID" value="TYC46883.1"/>
    <property type="molecule type" value="Genomic_DNA"/>
</dbReference>
<dbReference type="Pfam" id="PF12686">
    <property type="entry name" value="DUF3800"/>
    <property type="match status" value="1"/>
</dbReference>
<protein>
    <submittedName>
        <fullName evidence="1">DUF3800 domain-containing protein</fullName>
    </submittedName>
</protein>
<dbReference type="Proteomes" id="UP000442244">
    <property type="component" value="Unassembled WGS sequence"/>
</dbReference>
<organism evidence="1 2">
    <name type="scientific">Leuconostoc litchii</name>
    <dbReference type="NCBI Taxonomy" id="1981069"/>
    <lineage>
        <taxon>Bacteria</taxon>
        <taxon>Bacillati</taxon>
        <taxon>Bacillota</taxon>
        <taxon>Bacilli</taxon>
        <taxon>Lactobacillales</taxon>
        <taxon>Lactobacillaceae</taxon>
        <taxon>Leuconostoc</taxon>
    </lineage>
</organism>
<keyword evidence="2" id="KW-1185">Reference proteome</keyword>
<sequence length="280" mass="33311">MISKIIIRKKFMKRMTRWTSETPRLMAVDESGTSRLYDNEDERTEENRWIVISGAIFSQSDNEYNIEKIINLKNKYWDNGMFRGERVVFHGREIKKGIGAFSKRVIDRDAFIDDLSVVISELQFEVASICIDKHKHYDKYFTPNNPYVLAYQFLLERFCMTLKPKEHSSVLNESRGKTEDNKLYNLIKPFLDEGEPYISDQIHQIDHVYFNSKLTSDKKKSHFMLEIADLSSYTLHRYLRNDISTKLFQSFRNKYIGGHPIRGHNYKIFPKSCYKNWRID</sequence>
<evidence type="ECO:0000313" key="1">
    <source>
        <dbReference type="EMBL" id="TYC46883.1"/>
    </source>
</evidence>
<proteinExistence type="predicted"/>
<evidence type="ECO:0000313" key="2">
    <source>
        <dbReference type="Proteomes" id="UP000442244"/>
    </source>
</evidence>
<gene>
    <name evidence="1" type="ORF">ESZ47_01705</name>
</gene>
<reference evidence="1 2" key="1">
    <citation type="submission" date="2019-01" db="EMBL/GenBank/DDBJ databases">
        <title>Leuconostoc litchii sp. nov., a novel lactic acid bacterium isolated from lychee.</title>
        <authorList>
            <person name="Wang L.-T."/>
        </authorList>
    </citation>
    <scope>NUCLEOTIDE SEQUENCE [LARGE SCALE GENOMIC DNA]</scope>
    <source>
        <strain evidence="1 2">MB7</strain>
    </source>
</reference>
<dbReference type="OrthoDB" id="2680392at2"/>